<evidence type="ECO:0000256" key="7">
    <source>
        <dbReference type="ARBA" id="ARBA00023014"/>
    </source>
</evidence>
<dbReference type="SFLD" id="SFLDS00029">
    <property type="entry name" value="Radical_SAM"/>
    <property type="match status" value="1"/>
</dbReference>
<evidence type="ECO:0000256" key="3">
    <source>
        <dbReference type="ARBA" id="ARBA00022679"/>
    </source>
</evidence>
<dbReference type="PANTHER" id="PTHR43409:SF7">
    <property type="entry name" value="BLL1977 PROTEIN"/>
    <property type="match status" value="1"/>
</dbReference>
<keyword evidence="7" id="KW-0411">Iron-sulfur</keyword>
<dbReference type="STRING" id="1817883.A3G31_06980"/>
<protein>
    <submittedName>
        <fullName evidence="10">Uncharacterized protein</fullName>
    </submittedName>
</protein>
<keyword evidence="2" id="KW-0489">Methyltransferase</keyword>
<gene>
    <name evidence="10" type="ORF">A3G31_06980</name>
</gene>
<comment type="cofactor">
    <cofactor evidence="1">
        <name>[4Fe-4S] cluster</name>
        <dbReference type="ChEBI" id="CHEBI:49883"/>
    </cofactor>
</comment>
<evidence type="ECO:0000313" key="10">
    <source>
        <dbReference type="EMBL" id="OGL52155.1"/>
    </source>
</evidence>
<dbReference type="PROSITE" id="PS51332">
    <property type="entry name" value="B12_BINDING"/>
    <property type="match status" value="1"/>
</dbReference>
<dbReference type="InterPro" id="IPR051198">
    <property type="entry name" value="BchE-like"/>
</dbReference>
<keyword evidence="3" id="KW-0808">Transferase</keyword>
<dbReference type="GO" id="GO:0051539">
    <property type="term" value="F:4 iron, 4 sulfur cluster binding"/>
    <property type="evidence" value="ECO:0007669"/>
    <property type="project" value="UniProtKB-KW"/>
</dbReference>
<dbReference type="SFLD" id="SFLDG01123">
    <property type="entry name" value="methyltransferase_(Class_B)"/>
    <property type="match status" value="1"/>
</dbReference>
<organism evidence="10 11">
    <name type="scientific">Candidatus Schekmanbacteria bacterium RIFCSPLOWO2_12_FULL_38_15</name>
    <dbReference type="NCBI Taxonomy" id="1817883"/>
    <lineage>
        <taxon>Bacteria</taxon>
        <taxon>Candidatus Schekmaniibacteriota</taxon>
    </lineage>
</organism>
<evidence type="ECO:0000256" key="5">
    <source>
        <dbReference type="ARBA" id="ARBA00022723"/>
    </source>
</evidence>
<dbReference type="PROSITE" id="PS51918">
    <property type="entry name" value="RADICAL_SAM"/>
    <property type="match status" value="1"/>
</dbReference>
<dbReference type="GO" id="GO:0003824">
    <property type="term" value="F:catalytic activity"/>
    <property type="evidence" value="ECO:0007669"/>
    <property type="project" value="InterPro"/>
</dbReference>
<dbReference type="PANTHER" id="PTHR43409">
    <property type="entry name" value="ANAEROBIC MAGNESIUM-PROTOPORPHYRIN IX MONOMETHYL ESTER CYCLASE-RELATED"/>
    <property type="match status" value="1"/>
</dbReference>
<evidence type="ECO:0000313" key="11">
    <source>
        <dbReference type="Proteomes" id="UP000178082"/>
    </source>
</evidence>
<reference evidence="10 11" key="1">
    <citation type="journal article" date="2016" name="Nat. Commun.">
        <title>Thousands of microbial genomes shed light on interconnected biogeochemical processes in an aquifer system.</title>
        <authorList>
            <person name="Anantharaman K."/>
            <person name="Brown C.T."/>
            <person name="Hug L.A."/>
            <person name="Sharon I."/>
            <person name="Castelle C.J."/>
            <person name="Probst A.J."/>
            <person name="Thomas B.C."/>
            <person name="Singh A."/>
            <person name="Wilkins M.J."/>
            <person name="Karaoz U."/>
            <person name="Brodie E.L."/>
            <person name="Williams K.H."/>
            <person name="Hubbard S.S."/>
            <person name="Banfield J.F."/>
        </authorList>
    </citation>
    <scope>NUCLEOTIDE SEQUENCE [LARGE SCALE GENOMIC DNA]</scope>
</reference>
<accession>A0A1F7SEF7</accession>
<feature type="domain" description="B12-binding" evidence="8">
    <location>
        <begin position="6"/>
        <end position="137"/>
    </location>
</feature>
<dbReference type="InterPro" id="IPR058240">
    <property type="entry name" value="rSAM_sf"/>
</dbReference>
<dbReference type="InterPro" id="IPR006638">
    <property type="entry name" value="Elp3/MiaA/NifB-like_rSAM"/>
</dbReference>
<dbReference type="GO" id="GO:0046872">
    <property type="term" value="F:metal ion binding"/>
    <property type="evidence" value="ECO:0007669"/>
    <property type="project" value="UniProtKB-KW"/>
</dbReference>
<dbReference type="InterPro" id="IPR007197">
    <property type="entry name" value="rSAM"/>
</dbReference>
<dbReference type="Proteomes" id="UP000178082">
    <property type="component" value="Unassembled WGS sequence"/>
</dbReference>
<evidence type="ECO:0000256" key="4">
    <source>
        <dbReference type="ARBA" id="ARBA00022691"/>
    </source>
</evidence>
<keyword evidence="6" id="KW-0408">Iron</keyword>
<proteinExistence type="predicted"/>
<dbReference type="SFLD" id="SFLDG01082">
    <property type="entry name" value="B12-binding_domain_containing"/>
    <property type="match status" value="1"/>
</dbReference>
<feature type="domain" description="Radical SAM core" evidence="9">
    <location>
        <begin position="181"/>
        <end position="407"/>
    </location>
</feature>
<dbReference type="InterPro" id="IPR023404">
    <property type="entry name" value="rSAM_horseshoe"/>
</dbReference>
<dbReference type="AlphaFoldDB" id="A0A1F7SEF7"/>
<evidence type="ECO:0000256" key="6">
    <source>
        <dbReference type="ARBA" id="ARBA00023004"/>
    </source>
</evidence>
<evidence type="ECO:0000259" key="9">
    <source>
        <dbReference type="PROSITE" id="PS51918"/>
    </source>
</evidence>
<dbReference type="InterPro" id="IPR006158">
    <property type="entry name" value="Cobalamin-bd"/>
</dbReference>
<comment type="caution">
    <text evidence="10">The sequence shown here is derived from an EMBL/GenBank/DDBJ whole genome shotgun (WGS) entry which is preliminary data.</text>
</comment>
<evidence type="ECO:0000259" key="8">
    <source>
        <dbReference type="PROSITE" id="PS51332"/>
    </source>
</evidence>
<dbReference type="Pfam" id="PF04055">
    <property type="entry name" value="Radical_SAM"/>
    <property type="match status" value="1"/>
</dbReference>
<keyword evidence="5" id="KW-0479">Metal-binding</keyword>
<dbReference type="EMBL" id="MGDI01000033">
    <property type="protein sequence ID" value="OGL52155.1"/>
    <property type="molecule type" value="Genomic_DNA"/>
</dbReference>
<dbReference type="SMART" id="SM00729">
    <property type="entry name" value="Elp3"/>
    <property type="match status" value="1"/>
</dbReference>
<sequence>MPDVILVNPLGLKVVGDKTMPMGLLCVSSYASKDFNIKIIDQRFEKKWKQLLLEGIKSNPLCVGVTSLTGKQILSALEIASTVKKHSSIPVVLGGVHPTFLPEETIKDPLVDILIEGEGDISFHELLKKLSSNASIENIPGIWYKDYGKIKKGPPPVPVDITRLPPIPYELIDINKYIENGNYGRTLSVFTSRGCPNRCTFCYNVKFFDCKWKGFSVKRCLDEITNFIKSYRIEHIQFMDDNFFADIERGKEIITKMYEKNPGITWSVFGIHVKTVLQMDLNFLKLLEEYGCKIFNIGSESGSEKILKLLNKGFTKEDLLECNRHMYKTNIKPSYSFIVGFPDETDADIKDTIDIVFRLKEENPNVIYGSIKPFVSFPGTALYSLCLKKGFTPPDTLKKWGNYSWHNYLKIDIPWADRKKRQWLSDLYFTSIVMNPDHLFVRSKVFKFIVKFMKPSMEKRVKTLKVGTFPLIARTLSFIQNHIL</sequence>
<evidence type="ECO:0000256" key="1">
    <source>
        <dbReference type="ARBA" id="ARBA00001966"/>
    </source>
</evidence>
<dbReference type="SUPFAM" id="SSF102114">
    <property type="entry name" value="Radical SAM enzymes"/>
    <property type="match status" value="1"/>
</dbReference>
<dbReference type="CDD" id="cd02068">
    <property type="entry name" value="radical_SAM_B12_BD"/>
    <property type="match status" value="1"/>
</dbReference>
<dbReference type="Gene3D" id="3.80.30.20">
    <property type="entry name" value="tm_1862 like domain"/>
    <property type="match status" value="1"/>
</dbReference>
<dbReference type="CDD" id="cd01335">
    <property type="entry name" value="Radical_SAM"/>
    <property type="match status" value="1"/>
</dbReference>
<dbReference type="GO" id="GO:0031419">
    <property type="term" value="F:cobalamin binding"/>
    <property type="evidence" value="ECO:0007669"/>
    <property type="project" value="InterPro"/>
</dbReference>
<evidence type="ECO:0000256" key="2">
    <source>
        <dbReference type="ARBA" id="ARBA00022603"/>
    </source>
</evidence>
<dbReference type="Gene3D" id="3.40.50.280">
    <property type="entry name" value="Cobalamin-binding domain"/>
    <property type="match status" value="1"/>
</dbReference>
<dbReference type="Pfam" id="PF02310">
    <property type="entry name" value="B12-binding"/>
    <property type="match status" value="1"/>
</dbReference>
<keyword evidence="4" id="KW-0949">S-adenosyl-L-methionine</keyword>
<name>A0A1F7SEF7_9BACT</name>
<dbReference type="InterPro" id="IPR034466">
    <property type="entry name" value="Methyltransferase_Class_B"/>
</dbReference>